<accession>A0ABP4B720</accession>
<evidence type="ECO:0000313" key="2">
    <source>
        <dbReference type="Proteomes" id="UP001499967"/>
    </source>
</evidence>
<reference evidence="2" key="1">
    <citation type="journal article" date="2019" name="Int. J. Syst. Evol. Microbiol.">
        <title>The Global Catalogue of Microorganisms (GCM) 10K type strain sequencing project: providing services to taxonomists for standard genome sequencing and annotation.</title>
        <authorList>
            <consortium name="The Broad Institute Genomics Platform"/>
            <consortium name="The Broad Institute Genome Sequencing Center for Infectious Disease"/>
            <person name="Wu L."/>
            <person name="Ma J."/>
        </authorList>
    </citation>
    <scope>NUCLEOTIDE SEQUENCE [LARGE SCALE GENOMIC DNA]</scope>
    <source>
        <strain evidence="2">JCM 11117</strain>
    </source>
</reference>
<proteinExistence type="predicted"/>
<organism evidence="1 2">
    <name type="scientific">Pseudonocardia zijingensis</name>
    <dbReference type="NCBI Taxonomy" id="153376"/>
    <lineage>
        <taxon>Bacteria</taxon>
        <taxon>Bacillati</taxon>
        <taxon>Actinomycetota</taxon>
        <taxon>Actinomycetes</taxon>
        <taxon>Pseudonocardiales</taxon>
        <taxon>Pseudonocardiaceae</taxon>
        <taxon>Pseudonocardia</taxon>
    </lineage>
</organism>
<comment type="caution">
    <text evidence="1">The sequence shown here is derived from an EMBL/GenBank/DDBJ whole genome shotgun (WGS) entry which is preliminary data.</text>
</comment>
<dbReference type="Gene3D" id="3.40.1410.10">
    <property type="entry name" value="Chorismate lyase-like"/>
    <property type="match status" value="1"/>
</dbReference>
<dbReference type="EMBL" id="BAAAHP010000117">
    <property type="protein sequence ID" value="GAA0944935.1"/>
    <property type="molecule type" value="Genomic_DNA"/>
</dbReference>
<sequence length="158" mass="17363">MIRLLRDSDSATKTLSGWTGSPINLRVVSRRDGMLADSEFADLDLWSAAPVQRREVCLLDSRGTVLSAATSVVVLSRLPRAEASELCETDTPLGLILARLQVRRHTLRVIRRAWAGGQETEVLFEVTARMDVGGIPVAMVHEKYMEDAVHSAAPEVQP</sequence>
<dbReference type="Proteomes" id="UP001499967">
    <property type="component" value="Unassembled WGS sequence"/>
</dbReference>
<evidence type="ECO:0008006" key="3">
    <source>
        <dbReference type="Google" id="ProtNLM"/>
    </source>
</evidence>
<keyword evidence="2" id="KW-1185">Reference proteome</keyword>
<dbReference type="RefSeq" id="WP_343943262.1">
    <property type="nucleotide sequence ID" value="NZ_BAAAHP010000117.1"/>
</dbReference>
<gene>
    <name evidence="1" type="ORF">GCM10009559_42730</name>
</gene>
<dbReference type="InterPro" id="IPR028978">
    <property type="entry name" value="Chorismate_lyase_/UTRA_dom_sf"/>
</dbReference>
<name>A0ABP4B720_9PSEU</name>
<protein>
    <recommendedName>
        <fullName evidence="3">UTRA domain-containing protein</fullName>
    </recommendedName>
</protein>
<dbReference type="SUPFAM" id="SSF64288">
    <property type="entry name" value="Chorismate lyase-like"/>
    <property type="match status" value="1"/>
</dbReference>
<evidence type="ECO:0000313" key="1">
    <source>
        <dbReference type="EMBL" id="GAA0944935.1"/>
    </source>
</evidence>